<name>A0ABR6MBZ0_MICEC</name>
<evidence type="ECO:0000313" key="2">
    <source>
        <dbReference type="Proteomes" id="UP000618986"/>
    </source>
</evidence>
<dbReference type="GeneID" id="300293306"/>
<keyword evidence="2" id="KW-1185">Reference proteome</keyword>
<dbReference type="EMBL" id="JACHJC010000001">
    <property type="protein sequence ID" value="MBB5112892.1"/>
    <property type="molecule type" value="Genomic_DNA"/>
</dbReference>
<comment type="caution">
    <text evidence="1">The sequence shown here is derived from an EMBL/GenBank/DDBJ whole genome shotgun (WGS) entry which is preliminary data.</text>
</comment>
<evidence type="ECO:0000313" key="1">
    <source>
        <dbReference type="EMBL" id="MBB5112892.1"/>
    </source>
</evidence>
<protein>
    <submittedName>
        <fullName evidence="1">Uncharacterized protein</fullName>
    </submittedName>
</protein>
<sequence length="217" mass="23816">MLAEPTSLLDRPRPSPPLDWLTLTDAFEIACMVRCTPPPAADVRRLDPGPHRGGIAEFNREDAAHRMRQLLGRLDVPVQHELTTGGLRRRYELHRLAVPPQHRAAYANLLTTGWRQGRRELLGGPFPGASAARRLWRPRLAAAAWRAALLAGGRHVRRHCLGIRLADRDLAAVLVRSAALLEVPAALRPGAGCFLVIVPNGEYRTRITESAELAAAG</sequence>
<reference evidence="1 2" key="1">
    <citation type="submission" date="2020-08" db="EMBL/GenBank/DDBJ databases">
        <title>Sequencing the genomes of 1000 actinobacteria strains.</title>
        <authorList>
            <person name="Klenk H.-P."/>
        </authorList>
    </citation>
    <scope>NUCLEOTIDE SEQUENCE [LARGE SCALE GENOMIC DNA]</scope>
    <source>
        <strain evidence="1 2">DSM 43036</strain>
    </source>
</reference>
<accession>A0ABR6MBZ0</accession>
<dbReference type="Proteomes" id="UP000618986">
    <property type="component" value="Unassembled WGS sequence"/>
</dbReference>
<dbReference type="RefSeq" id="WP_184684216.1">
    <property type="nucleotide sequence ID" value="NZ_JACHJC010000001.1"/>
</dbReference>
<proteinExistence type="predicted"/>
<organism evidence="1 2">
    <name type="scientific">Micromonospora echinospora</name>
    <name type="common">Micromonospora purpurea</name>
    <dbReference type="NCBI Taxonomy" id="1877"/>
    <lineage>
        <taxon>Bacteria</taxon>
        <taxon>Bacillati</taxon>
        <taxon>Actinomycetota</taxon>
        <taxon>Actinomycetes</taxon>
        <taxon>Micromonosporales</taxon>
        <taxon>Micromonosporaceae</taxon>
        <taxon>Micromonospora</taxon>
    </lineage>
</organism>
<gene>
    <name evidence="1" type="ORF">FHU28_002731</name>
</gene>